<dbReference type="InterPro" id="IPR024088">
    <property type="entry name" value="Tyr-tRNA-ligase_bac-type"/>
</dbReference>
<evidence type="ECO:0000313" key="13">
    <source>
        <dbReference type="Proteomes" id="UP000230154"/>
    </source>
</evidence>
<dbReference type="PANTHER" id="PTHR11766">
    <property type="entry name" value="TYROSYL-TRNA SYNTHETASE"/>
    <property type="match status" value="1"/>
</dbReference>
<dbReference type="InterPro" id="IPR002942">
    <property type="entry name" value="S4_RNA-bd"/>
</dbReference>
<dbReference type="GO" id="GO:0006437">
    <property type="term" value="P:tyrosyl-tRNA aminoacylation"/>
    <property type="evidence" value="ECO:0007669"/>
    <property type="project" value="UniProtKB-UniRule"/>
</dbReference>
<comment type="similarity">
    <text evidence="10">Belongs to the class-I aminoacyl-tRNA synthetase family.</text>
</comment>
<dbReference type="SMART" id="SM00363">
    <property type="entry name" value="S4"/>
    <property type="match status" value="1"/>
</dbReference>
<dbReference type="PROSITE" id="PS50889">
    <property type="entry name" value="S4"/>
    <property type="match status" value="1"/>
</dbReference>
<dbReference type="Gene3D" id="3.10.290.10">
    <property type="entry name" value="RNA-binding S4 domain"/>
    <property type="match status" value="1"/>
</dbReference>
<protein>
    <recommendedName>
        <fullName evidence="1 8">Tyrosine--tRNA ligase</fullName>
        <ecNumber evidence="1 8">6.1.1.1</ecNumber>
    </recommendedName>
</protein>
<keyword evidence="2 10" id="KW-0436">Ligase</keyword>
<proteinExistence type="inferred from homology"/>
<dbReference type="GO" id="GO:0004831">
    <property type="term" value="F:tyrosine-tRNA ligase activity"/>
    <property type="evidence" value="ECO:0007669"/>
    <property type="project" value="UniProtKB-UniRule"/>
</dbReference>
<dbReference type="PRINTS" id="PR01040">
    <property type="entry name" value="TRNASYNTHTYR"/>
</dbReference>
<dbReference type="Proteomes" id="UP000230154">
    <property type="component" value="Unassembled WGS sequence"/>
</dbReference>
<dbReference type="Gene3D" id="3.40.50.620">
    <property type="entry name" value="HUPs"/>
    <property type="match status" value="1"/>
</dbReference>
<dbReference type="Pfam" id="PF01479">
    <property type="entry name" value="S4"/>
    <property type="match status" value="1"/>
</dbReference>
<reference evidence="13" key="1">
    <citation type="submission" date="2017-09" db="EMBL/GenBank/DDBJ databases">
        <title>Depth-based differentiation of microbial function through sediment-hosted aquifers and enrichment of novel symbionts in the deep terrestrial subsurface.</title>
        <authorList>
            <person name="Probst A.J."/>
            <person name="Ladd B."/>
            <person name="Jarett J.K."/>
            <person name="Geller-Mcgrath D.E."/>
            <person name="Sieber C.M.K."/>
            <person name="Emerson J.B."/>
            <person name="Anantharaman K."/>
            <person name="Thomas B.C."/>
            <person name="Malmstrom R."/>
            <person name="Stieglmeier M."/>
            <person name="Klingl A."/>
            <person name="Woyke T."/>
            <person name="Ryan C.M."/>
            <person name="Banfield J.F."/>
        </authorList>
    </citation>
    <scope>NUCLEOTIDE SEQUENCE [LARGE SCALE GENOMIC DNA]</scope>
</reference>
<dbReference type="PANTHER" id="PTHR11766:SF1">
    <property type="entry name" value="TYROSINE--TRNA LIGASE"/>
    <property type="match status" value="1"/>
</dbReference>
<evidence type="ECO:0000256" key="3">
    <source>
        <dbReference type="ARBA" id="ARBA00022741"/>
    </source>
</evidence>
<dbReference type="GO" id="GO:0005829">
    <property type="term" value="C:cytosol"/>
    <property type="evidence" value="ECO:0007669"/>
    <property type="project" value="TreeGrafter"/>
</dbReference>
<dbReference type="Pfam" id="PF00579">
    <property type="entry name" value="tRNA-synt_1b"/>
    <property type="match status" value="1"/>
</dbReference>
<dbReference type="InterPro" id="IPR002307">
    <property type="entry name" value="Tyr-tRNA-ligase"/>
</dbReference>
<comment type="catalytic activity">
    <reaction evidence="7">
        <text>tRNA(Tyr) + L-tyrosine + ATP = L-tyrosyl-tRNA(Tyr) + AMP + diphosphate + H(+)</text>
        <dbReference type="Rhea" id="RHEA:10220"/>
        <dbReference type="Rhea" id="RHEA-COMP:9706"/>
        <dbReference type="Rhea" id="RHEA-COMP:9707"/>
        <dbReference type="ChEBI" id="CHEBI:15378"/>
        <dbReference type="ChEBI" id="CHEBI:30616"/>
        <dbReference type="ChEBI" id="CHEBI:33019"/>
        <dbReference type="ChEBI" id="CHEBI:58315"/>
        <dbReference type="ChEBI" id="CHEBI:78442"/>
        <dbReference type="ChEBI" id="CHEBI:78536"/>
        <dbReference type="ChEBI" id="CHEBI:456215"/>
        <dbReference type="EC" id="6.1.1.1"/>
    </reaction>
</comment>
<keyword evidence="4 10" id="KW-0067">ATP-binding</keyword>
<evidence type="ECO:0000256" key="8">
    <source>
        <dbReference type="NCBIfam" id="TIGR00234"/>
    </source>
</evidence>
<dbReference type="CDD" id="cd00165">
    <property type="entry name" value="S4"/>
    <property type="match status" value="1"/>
</dbReference>
<feature type="domain" description="RNA-binding S4" evidence="11">
    <location>
        <begin position="336"/>
        <end position="393"/>
    </location>
</feature>
<evidence type="ECO:0000256" key="4">
    <source>
        <dbReference type="ARBA" id="ARBA00022840"/>
    </source>
</evidence>
<dbReference type="GO" id="GO:0005524">
    <property type="term" value="F:ATP binding"/>
    <property type="evidence" value="ECO:0007669"/>
    <property type="project" value="UniProtKB-KW"/>
</dbReference>
<dbReference type="EMBL" id="PFCB01000024">
    <property type="protein sequence ID" value="PIR74241.1"/>
    <property type="molecule type" value="Genomic_DNA"/>
</dbReference>
<evidence type="ECO:0000256" key="7">
    <source>
        <dbReference type="ARBA" id="ARBA00048248"/>
    </source>
</evidence>
<keyword evidence="6 10" id="KW-0030">Aminoacyl-tRNA synthetase</keyword>
<dbReference type="SUPFAM" id="SSF52374">
    <property type="entry name" value="Nucleotidylyl transferase"/>
    <property type="match status" value="1"/>
</dbReference>
<name>A0A2H0TQ16_9BACT</name>
<organism evidence="12 13">
    <name type="scientific">Candidatus Magasanikbacteria bacterium CG10_big_fil_rev_8_21_14_0_10_47_10</name>
    <dbReference type="NCBI Taxonomy" id="1974652"/>
    <lineage>
        <taxon>Bacteria</taxon>
        <taxon>Candidatus Magasanikiibacteriota</taxon>
    </lineage>
</organism>
<dbReference type="InterPro" id="IPR002305">
    <property type="entry name" value="aa-tRNA-synth_Ic"/>
</dbReference>
<dbReference type="SUPFAM" id="SSF55174">
    <property type="entry name" value="Alpha-L RNA-binding motif"/>
    <property type="match status" value="1"/>
</dbReference>
<accession>A0A2H0TQ16</accession>
<dbReference type="Gene3D" id="1.10.240.10">
    <property type="entry name" value="Tyrosyl-Transfer RNA Synthetase"/>
    <property type="match status" value="1"/>
</dbReference>
<dbReference type="InterPro" id="IPR014729">
    <property type="entry name" value="Rossmann-like_a/b/a_fold"/>
</dbReference>
<evidence type="ECO:0000256" key="10">
    <source>
        <dbReference type="RuleBase" id="RU363036"/>
    </source>
</evidence>
<dbReference type="InterPro" id="IPR036986">
    <property type="entry name" value="S4_RNA-bd_sf"/>
</dbReference>
<dbReference type="EC" id="6.1.1.1" evidence="1 8"/>
<keyword evidence="5 10" id="KW-0648">Protein biosynthesis</keyword>
<evidence type="ECO:0000256" key="2">
    <source>
        <dbReference type="ARBA" id="ARBA00022598"/>
    </source>
</evidence>
<evidence type="ECO:0000256" key="6">
    <source>
        <dbReference type="ARBA" id="ARBA00023146"/>
    </source>
</evidence>
<evidence type="ECO:0000259" key="11">
    <source>
        <dbReference type="SMART" id="SM00363"/>
    </source>
</evidence>
<comment type="caution">
    <text evidence="12">The sequence shown here is derived from an EMBL/GenBank/DDBJ whole genome shotgun (WGS) entry which is preliminary data.</text>
</comment>
<evidence type="ECO:0000256" key="1">
    <source>
        <dbReference type="ARBA" id="ARBA00013160"/>
    </source>
</evidence>
<keyword evidence="3 10" id="KW-0547">Nucleotide-binding</keyword>
<dbReference type="GO" id="GO:0003723">
    <property type="term" value="F:RNA binding"/>
    <property type="evidence" value="ECO:0007669"/>
    <property type="project" value="UniProtKB-KW"/>
</dbReference>
<dbReference type="NCBIfam" id="TIGR00234">
    <property type="entry name" value="tyrS"/>
    <property type="match status" value="1"/>
</dbReference>
<gene>
    <name evidence="12" type="ORF">COU35_03505</name>
</gene>
<evidence type="ECO:0000313" key="12">
    <source>
        <dbReference type="EMBL" id="PIR74241.1"/>
    </source>
</evidence>
<evidence type="ECO:0000256" key="5">
    <source>
        <dbReference type="ARBA" id="ARBA00022917"/>
    </source>
</evidence>
<keyword evidence="9" id="KW-0694">RNA-binding</keyword>
<dbReference type="AlphaFoldDB" id="A0A2H0TQ16"/>
<sequence length="393" mass="43985">MPINNSSEKTKQLLTRGVEEIIDKKSLEKKLASGKKLRVKLGIDPTSPHLHLGRSIPLLKLRDFQELGHKIVFIIGDFTGVIGDTSDKDSERPMLSEKVIKQNMKEYAKQAGKIIDLKKCEVHYNSTWLKKLGFAEIGKQADAFSVHDFISRDVIKRRLDEGKRVSLREVLYPLMQGYDSVAVKADVEVGGTDQRFNLLAGRVLQEQSGKAPQDIIMGPLVAGTDGRKMSSSYGNTITVTEKPSDMFGKVMSIQDSLIIDYFTLMTRVPMKTVKTYEEEMIKGSNPRDYKMKLAHEIVRFYHSQHDADAAQEGFVSTFAKKQVPTDIHSLSPKAKDIVSVLKEAGFVTSSSEARRDIDGGGVRINNEKVQGYDTTVKKGDIVQKGKRFFVKIT</sequence>
<dbReference type="CDD" id="cd00805">
    <property type="entry name" value="TyrRS_core"/>
    <property type="match status" value="1"/>
</dbReference>
<evidence type="ECO:0000256" key="9">
    <source>
        <dbReference type="PROSITE-ProRule" id="PRU00182"/>
    </source>
</evidence>